<dbReference type="GO" id="GO:0016020">
    <property type="term" value="C:membrane"/>
    <property type="evidence" value="ECO:0007669"/>
    <property type="project" value="UniProtKB-SubCell"/>
</dbReference>
<reference evidence="9 10" key="1">
    <citation type="journal article" date="2017" name="Biotechnol. Biofuels">
        <title>Differential beta-glucosidase expression as a function of carbon source availability in Talaromyces amestolkiae: a genomic and proteomic approach.</title>
        <authorList>
            <person name="de Eugenio L.I."/>
            <person name="Mendez-Liter J.A."/>
            <person name="Nieto-Dominguez M."/>
            <person name="Alonso L."/>
            <person name="Gil-Munoz J."/>
            <person name="Barriuso J."/>
            <person name="Prieto A."/>
            <person name="Martinez M.J."/>
        </authorList>
    </citation>
    <scope>NUCLEOTIDE SEQUENCE [LARGE SCALE GENOMIC DNA]</scope>
    <source>
        <strain evidence="9 10">CIB</strain>
    </source>
</reference>
<gene>
    <name evidence="9" type="ORF">BHQ10_006109</name>
</gene>
<protein>
    <recommendedName>
        <fullName evidence="8">Rhodopsin domain-containing protein</fullName>
    </recommendedName>
</protein>
<keyword evidence="4 7" id="KW-0472">Membrane</keyword>
<feature type="transmembrane region" description="Helical" evidence="7">
    <location>
        <begin position="12"/>
        <end position="31"/>
    </location>
</feature>
<proteinExistence type="inferred from homology"/>
<sequence length="396" mass="45155">MDVPYIGDRLLIFSSVFAGIQIFFVALRLLTRVQYPKAWGWDDVVILVSLAGQLGIAGASIGYVKCAMIGYHQAYLNENYTEKVVIGLRYLFAIQILYNFFFNVPKFAILLLYNRVFPPPLTINKFVRVMMVFLVLQTIANTFAEFLICGSHFANFDHFVRSTCASRQAFYVWGTFPNIISDVIILVLPMTIILRMHMENRMKVGLAVTFLVGSLGLTTSILRFAWFYQDVSMTDYSWNAINLMIITQAETGTYLICACLPTYRRFVLSCSFRGKTQHTNTYTGTSPLTFCDPDLSRRSTQKHYQQQQQLPKQLPTLFPQKPESVAGLNGHHHHQDQNDTYPLTFVPGKNNTSSHHKYPSYASSFSMLRCSSSRLNESPSDTIEQHIDHAHSQDLE</sequence>
<dbReference type="STRING" id="1196081.A0A364L2R9"/>
<comment type="caution">
    <text evidence="9">The sequence shown here is derived from an EMBL/GenBank/DDBJ whole genome shotgun (WGS) entry which is preliminary data.</text>
</comment>
<dbReference type="Proteomes" id="UP000249363">
    <property type="component" value="Unassembled WGS sequence"/>
</dbReference>
<evidence type="ECO:0000256" key="4">
    <source>
        <dbReference type="ARBA" id="ARBA00023136"/>
    </source>
</evidence>
<dbReference type="GeneID" id="63795325"/>
<dbReference type="EMBL" id="MIKG01000011">
    <property type="protein sequence ID" value="RAO70097.1"/>
    <property type="molecule type" value="Genomic_DNA"/>
</dbReference>
<feature type="transmembrane region" description="Helical" evidence="7">
    <location>
        <begin position="90"/>
        <end position="114"/>
    </location>
</feature>
<feature type="transmembrane region" description="Helical" evidence="7">
    <location>
        <begin position="240"/>
        <end position="263"/>
    </location>
</feature>
<keyword evidence="10" id="KW-1185">Reference proteome</keyword>
<comment type="subcellular location">
    <subcellularLocation>
        <location evidence="1">Membrane</location>
        <topology evidence="1">Multi-pass membrane protein</topology>
    </subcellularLocation>
</comment>
<feature type="region of interest" description="Disordered" evidence="6">
    <location>
        <begin position="301"/>
        <end position="357"/>
    </location>
</feature>
<feature type="transmembrane region" description="Helical" evidence="7">
    <location>
        <begin position="206"/>
        <end position="228"/>
    </location>
</feature>
<dbReference type="InterPro" id="IPR052337">
    <property type="entry name" value="SAT4-like"/>
</dbReference>
<dbReference type="Pfam" id="PF20684">
    <property type="entry name" value="Fung_rhodopsin"/>
    <property type="match status" value="1"/>
</dbReference>
<comment type="similarity">
    <text evidence="5">Belongs to the SAT4 family.</text>
</comment>
<dbReference type="RefSeq" id="XP_040734613.1">
    <property type="nucleotide sequence ID" value="XM_040878659.1"/>
</dbReference>
<accession>A0A364L2R9</accession>
<evidence type="ECO:0000259" key="8">
    <source>
        <dbReference type="Pfam" id="PF20684"/>
    </source>
</evidence>
<feature type="domain" description="Rhodopsin" evidence="8">
    <location>
        <begin position="27"/>
        <end position="266"/>
    </location>
</feature>
<name>A0A364L2R9_TALAM</name>
<evidence type="ECO:0000256" key="5">
    <source>
        <dbReference type="ARBA" id="ARBA00038359"/>
    </source>
</evidence>
<dbReference type="AlphaFoldDB" id="A0A364L2R9"/>
<feature type="compositionally biased region" description="Low complexity" evidence="6">
    <location>
        <begin position="302"/>
        <end position="322"/>
    </location>
</feature>
<evidence type="ECO:0000313" key="10">
    <source>
        <dbReference type="Proteomes" id="UP000249363"/>
    </source>
</evidence>
<dbReference type="PANTHER" id="PTHR33048:SF47">
    <property type="entry name" value="INTEGRAL MEMBRANE PROTEIN-RELATED"/>
    <property type="match status" value="1"/>
</dbReference>
<evidence type="ECO:0000313" key="9">
    <source>
        <dbReference type="EMBL" id="RAO70097.1"/>
    </source>
</evidence>
<evidence type="ECO:0000256" key="3">
    <source>
        <dbReference type="ARBA" id="ARBA00022989"/>
    </source>
</evidence>
<dbReference type="PANTHER" id="PTHR33048">
    <property type="entry name" value="PTH11-LIKE INTEGRAL MEMBRANE PROTEIN (AFU_ORTHOLOGUE AFUA_5G11245)"/>
    <property type="match status" value="1"/>
</dbReference>
<feature type="transmembrane region" description="Helical" evidence="7">
    <location>
        <begin position="43"/>
        <end position="70"/>
    </location>
</feature>
<feature type="transmembrane region" description="Helical" evidence="7">
    <location>
        <begin position="168"/>
        <end position="194"/>
    </location>
</feature>
<dbReference type="OrthoDB" id="5329176at2759"/>
<keyword evidence="2 7" id="KW-0812">Transmembrane</keyword>
<keyword evidence="3 7" id="KW-1133">Transmembrane helix</keyword>
<evidence type="ECO:0000256" key="1">
    <source>
        <dbReference type="ARBA" id="ARBA00004141"/>
    </source>
</evidence>
<feature type="transmembrane region" description="Helical" evidence="7">
    <location>
        <begin position="126"/>
        <end position="148"/>
    </location>
</feature>
<organism evidence="9 10">
    <name type="scientific">Talaromyces amestolkiae</name>
    <dbReference type="NCBI Taxonomy" id="1196081"/>
    <lineage>
        <taxon>Eukaryota</taxon>
        <taxon>Fungi</taxon>
        <taxon>Dikarya</taxon>
        <taxon>Ascomycota</taxon>
        <taxon>Pezizomycotina</taxon>
        <taxon>Eurotiomycetes</taxon>
        <taxon>Eurotiomycetidae</taxon>
        <taxon>Eurotiales</taxon>
        <taxon>Trichocomaceae</taxon>
        <taxon>Talaromyces</taxon>
        <taxon>Talaromyces sect. Talaromyces</taxon>
    </lineage>
</organism>
<evidence type="ECO:0000256" key="7">
    <source>
        <dbReference type="SAM" id="Phobius"/>
    </source>
</evidence>
<dbReference type="InterPro" id="IPR049326">
    <property type="entry name" value="Rhodopsin_dom_fungi"/>
</dbReference>
<evidence type="ECO:0000256" key="6">
    <source>
        <dbReference type="SAM" id="MobiDB-lite"/>
    </source>
</evidence>
<evidence type="ECO:0000256" key="2">
    <source>
        <dbReference type="ARBA" id="ARBA00022692"/>
    </source>
</evidence>